<name>A0AAV9RGX1_9TELE</name>
<protein>
    <submittedName>
        <fullName evidence="2">Uncharacterized protein</fullName>
    </submittedName>
</protein>
<feature type="region of interest" description="Disordered" evidence="1">
    <location>
        <begin position="1"/>
        <end position="123"/>
    </location>
</feature>
<feature type="compositionally biased region" description="Low complexity" evidence="1">
    <location>
        <begin position="21"/>
        <end position="40"/>
    </location>
</feature>
<feature type="compositionally biased region" description="Basic and acidic residues" evidence="1">
    <location>
        <begin position="161"/>
        <end position="172"/>
    </location>
</feature>
<comment type="caution">
    <text evidence="2">The sequence shown here is derived from an EMBL/GenBank/DDBJ whole genome shotgun (WGS) entry which is preliminary data.</text>
</comment>
<dbReference type="Proteomes" id="UP001311232">
    <property type="component" value="Unassembled WGS sequence"/>
</dbReference>
<dbReference type="AlphaFoldDB" id="A0AAV9RGX1"/>
<sequence>MGTPLQESFIPEKPTKRHPHSASSTHSPAPSTPTASRPPTLHTVTARQGPCAMLPQPLPTGATGQTPPSTVPTTSPRLHTKTEQTHPARGPRPAASTRGWGPSAHPRNHTNTPHHCVCNDSPGRNIIQLSSTTAAQPIQMPVTQHPSTRHAPPSQPWARPEPQKEALEEGHHSTPGCRPPTHIVFPAAPSRPASPSTKAKPHLNQQCTLTMHCPYSRLSFMAVGEIS</sequence>
<evidence type="ECO:0000256" key="1">
    <source>
        <dbReference type="SAM" id="MobiDB-lite"/>
    </source>
</evidence>
<accession>A0AAV9RGX1</accession>
<feature type="compositionally biased region" description="Low complexity" evidence="1">
    <location>
        <begin position="186"/>
        <end position="198"/>
    </location>
</feature>
<reference evidence="2 3" key="1">
    <citation type="submission" date="2021-06" db="EMBL/GenBank/DDBJ databases">
        <authorList>
            <person name="Palmer J.M."/>
        </authorList>
    </citation>
    <scope>NUCLEOTIDE SEQUENCE [LARGE SCALE GENOMIC DNA]</scope>
    <source>
        <strain evidence="2 3">MEX-2019</strain>
        <tissue evidence="2">Muscle</tissue>
    </source>
</reference>
<feature type="compositionally biased region" description="Low complexity" evidence="1">
    <location>
        <begin position="66"/>
        <end position="76"/>
    </location>
</feature>
<proteinExistence type="predicted"/>
<gene>
    <name evidence="2" type="ORF">CRENBAI_002082</name>
</gene>
<evidence type="ECO:0000313" key="3">
    <source>
        <dbReference type="Proteomes" id="UP001311232"/>
    </source>
</evidence>
<organism evidence="2 3">
    <name type="scientific">Crenichthys baileyi</name>
    <name type="common">White River springfish</name>
    <dbReference type="NCBI Taxonomy" id="28760"/>
    <lineage>
        <taxon>Eukaryota</taxon>
        <taxon>Metazoa</taxon>
        <taxon>Chordata</taxon>
        <taxon>Craniata</taxon>
        <taxon>Vertebrata</taxon>
        <taxon>Euteleostomi</taxon>
        <taxon>Actinopterygii</taxon>
        <taxon>Neopterygii</taxon>
        <taxon>Teleostei</taxon>
        <taxon>Neoteleostei</taxon>
        <taxon>Acanthomorphata</taxon>
        <taxon>Ovalentaria</taxon>
        <taxon>Atherinomorphae</taxon>
        <taxon>Cyprinodontiformes</taxon>
        <taxon>Goodeidae</taxon>
        <taxon>Crenichthys</taxon>
    </lineage>
</organism>
<evidence type="ECO:0000313" key="2">
    <source>
        <dbReference type="EMBL" id="KAK5608245.1"/>
    </source>
</evidence>
<dbReference type="EMBL" id="JAHHUM010001835">
    <property type="protein sequence ID" value="KAK5608245.1"/>
    <property type="molecule type" value="Genomic_DNA"/>
</dbReference>
<feature type="region of interest" description="Disordered" evidence="1">
    <location>
        <begin position="141"/>
        <end position="203"/>
    </location>
</feature>
<keyword evidence="3" id="KW-1185">Reference proteome</keyword>